<dbReference type="InterPro" id="IPR033985">
    <property type="entry name" value="SusD-like_N"/>
</dbReference>
<dbReference type="Gene3D" id="1.25.40.390">
    <property type="match status" value="1"/>
</dbReference>
<dbReference type="PROSITE" id="PS51257">
    <property type="entry name" value="PROKAR_LIPOPROTEIN"/>
    <property type="match status" value="1"/>
</dbReference>
<evidence type="ECO:0000256" key="4">
    <source>
        <dbReference type="ARBA" id="ARBA00023136"/>
    </source>
</evidence>
<feature type="domain" description="RagB/SusD" evidence="7">
    <location>
        <begin position="288"/>
        <end position="462"/>
    </location>
</feature>
<name>A0ABX7QAV4_9FLAO</name>
<organism evidence="9 10">
    <name type="scientific">Flavobacterium endoglycinae</name>
    <dbReference type="NCBI Taxonomy" id="2816357"/>
    <lineage>
        <taxon>Bacteria</taxon>
        <taxon>Pseudomonadati</taxon>
        <taxon>Bacteroidota</taxon>
        <taxon>Flavobacteriia</taxon>
        <taxon>Flavobacteriales</taxon>
        <taxon>Flavobacteriaceae</taxon>
        <taxon>Flavobacterium</taxon>
    </lineage>
</organism>
<evidence type="ECO:0000259" key="8">
    <source>
        <dbReference type="Pfam" id="PF14322"/>
    </source>
</evidence>
<dbReference type="Pfam" id="PF07980">
    <property type="entry name" value="SusD_RagB"/>
    <property type="match status" value="1"/>
</dbReference>
<evidence type="ECO:0000256" key="3">
    <source>
        <dbReference type="ARBA" id="ARBA00022729"/>
    </source>
</evidence>
<reference evidence="9 10" key="1">
    <citation type="submission" date="2021-03" db="EMBL/GenBank/DDBJ databases">
        <title>Flavobacterium kribbensis sp. nov, an endophytic bacteria, isolated from soybean.</title>
        <authorList>
            <person name="Lee J."/>
            <person name="Seo J."/>
        </authorList>
    </citation>
    <scope>NUCLEOTIDE SEQUENCE [LARGE SCALE GENOMIC DNA]</scope>
    <source>
        <strain evidence="9 10">BB8</strain>
    </source>
</reference>
<dbReference type="EMBL" id="CP071448">
    <property type="protein sequence ID" value="QSW88160.1"/>
    <property type="molecule type" value="Genomic_DNA"/>
</dbReference>
<keyword evidence="5" id="KW-0998">Cell outer membrane</keyword>
<evidence type="ECO:0000313" key="9">
    <source>
        <dbReference type="EMBL" id="QSW88160.1"/>
    </source>
</evidence>
<evidence type="ECO:0000256" key="1">
    <source>
        <dbReference type="ARBA" id="ARBA00004442"/>
    </source>
</evidence>
<keyword evidence="10" id="KW-1185">Reference proteome</keyword>
<gene>
    <name evidence="9" type="ORF">J0383_18060</name>
</gene>
<dbReference type="RefSeq" id="WP_207295367.1">
    <property type="nucleotide sequence ID" value="NZ_CP071448.1"/>
</dbReference>
<protein>
    <submittedName>
        <fullName evidence="9">RagB/SusD family nutrient uptake outer membrane protein</fullName>
    </submittedName>
</protein>
<keyword evidence="4" id="KW-0472">Membrane</keyword>
<dbReference type="InterPro" id="IPR012944">
    <property type="entry name" value="SusD_RagB_dom"/>
</dbReference>
<comment type="similarity">
    <text evidence="2">Belongs to the SusD family.</text>
</comment>
<comment type="subcellular location">
    <subcellularLocation>
        <location evidence="1">Cell outer membrane</location>
    </subcellularLocation>
</comment>
<sequence>MKANKLILLILFAVFFTSCENELDIEPKQREDADKTLSTETGVTNVLTGTYALAANGNAYGGRILLYADLLGVSGALNTTDLRWRGTFGELRQMYIKNMLADNVIIEGTYARLYQIINASNTVIENIDKVKDPDRRAVMIGEANFLRSLAYFDLVRFFAKPYVSGQTNNQLGVVIRPNAIYDFSVDLSKERSSVEETYKVIIDGLKLAYANLPADNSFYADKYAAQALLARVYLQQGKYDLARDAADDVIENSGHGLSQTYGAAFNHDTDQTEDVFAIQITKQTGVNDAVTFYASENNGGRGGDFSIRDAYLAKFSDPDDRAVFNYENDANGRILTSKFTDQFANVGIIRLAEMYLIRAEGNLKEGTAVGNTPLDDINIIRSRAHADNLTAVTINDIWLERELELGMEGFLIHDIRRTQRSIDVSTNGDGSDLIPFDDDILVFPIPLKEKDANKLITQNPGYTGAN</sequence>
<evidence type="ECO:0000259" key="7">
    <source>
        <dbReference type="Pfam" id="PF07980"/>
    </source>
</evidence>
<dbReference type="SUPFAM" id="SSF48452">
    <property type="entry name" value="TPR-like"/>
    <property type="match status" value="1"/>
</dbReference>
<evidence type="ECO:0000313" key="10">
    <source>
        <dbReference type="Proteomes" id="UP000663440"/>
    </source>
</evidence>
<keyword evidence="3 6" id="KW-0732">Signal</keyword>
<feature type="domain" description="SusD-like N-terminal" evidence="8">
    <location>
        <begin position="26"/>
        <end position="234"/>
    </location>
</feature>
<dbReference type="InterPro" id="IPR011990">
    <property type="entry name" value="TPR-like_helical_dom_sf"/>
</dbReference>
<feature type="signal peptide" evidence="6">
    <location>
        <begin position="1"/>
        <end position="20"/>
    </location>
</feature>
<evidence type="ECO:0000256" key="5">
    <source>
        <dbReference type="ARBA" id="ARBA00023237"/>
    </source>
</evidence>
<accession>A0ABX7QAV4</accession>
<evidence type="ECO:0000256" key="2">
    <source>
        <dbReference type="ARBA" id="ARBA00006275"/>
    </source>
</evidence>
<feature type="chain" id="PRO_5046798370" evidence="6">
    <location>
        <begin position="21"/>
        <end position="466"/>
    </location>
</feature>
<dbReference type="Pfam" id="PF14322">
    <property type="entry name" value="SusD-like_3"/>
    <property type="match status" value="1"/>
</dbReference>
<evidence type="ECO:0000256" key="6">
    <source>
        <dbReference type="SAM" id="SignalP"/>
    </source>
</evidence>
<dbReference type="CDD" id="cd08977">
    <property type="entry name" value="SusD"/>
    <property type="match status" value="1"/>
</dbReference>
<dbReference type="Proteomes" id="UP000663440">
    <property type="component" value="Chromosome"/>
</dbReference>
<proteinExistence type="inferred from homology"/>